<dbReference type="FunFam" id="3.30.200.20:FF:000035">
    <property type="entry name" value="Serine/threonine protein kinase Stk1"/>
    <property type="match status" value="1"/>
</dbReference>
<dbReference type="FunFam" id="1.10.510.10:FF:000021">
    <property type="entry name" value="Serine/threonine protein kinase"/>
    <property type="match status" value="1"/>
</dbReference>
<dbReference type="GO" id="GO:0045717">
    <property type="term" value="P:negative regulation of fatty acid biosynthetic process"/>
    <property type="evidence" value="ECO:0007669"/>
    <property type="project" value="UniProtKB-ARBA"/>
</dbReference>
<keyword evidence="12" id="KW-0812">Transmembrane</keyword>
<dbReference type="Gene3D" id="3.30.10.20">
    <property type="match status" value="1"/>
</dbReference>
<dbReference type="Proteomes" id="UP000548476">
    <property type="component" value="Unassembled WGS sequence"/>
</dbReference>
<dbReference type="PANTHER" id="PTHR43289:SF6">
    <property type="entry name" value="SERINE_THREONINE-PROTEIN KINASE NEKL-3"/>
    <property type="match status" value="1"/>
</dbReference>
<dbReference type="InterPro" id="IPR017441">
    <property type="entry name" value="Protein_kinase_ATP_BS"/>
</dbReference>
<evidence type="ECO:0000256" key="11">
    <source>
        <dbReference type="SAM" id="MobiDB-lite"/>
    </source>
</evidence>
<keyword evidence="4" id="KW-0677">Repeat</keyword>
<reference evidence="15 16" key="1">
    <citation type="submission" date="2020-08" db="EMBL/GenBank/DDBJ databases">
        <title>Genomic Encyclopedia of Type Strains, Phase IV (KMG-IV): sequencing the most valuable type-strain genomes for metagenomic binning, comparative biology and taxonomic classification.</title>
        <authorList>
            <person name="Goeker M."/>
        </authorList>
    </citation>
    <scope>NUCLEOTIDE SEQUENCE [LARGE SCALE GENOMIC DNA]</scope>
    <source>
        <strain evidence="15 16">YIM 65646</strain>
    </source>
</reference>
<evidence type="ECO:0000256" key="5">
    <source>
        <dbReference type="ARBA" id="ARBA00022741"/>
    </source>
</evidence>
<evidence type="ECO:0000256" key="8">
    <source>
        <dbReference type="ARBA" id="ARBA00047899"/>
    </source>
</evidence>
<keyword evidence="7 10" id="KW-0067">ATP-binding</keyword>
<evidence type="ECO:0000256" key="9">
    <source>
        <dbReference type="ARBA" id="ARBA00048679"/>
    </source>
</evidence>
<organism evidence="15 16">
    <name type="scientific">Phytomonospora endophytica</name>
    <dbReference type="NCBI Taxonomy" id="714109"/>
    <lineage>
        <taxon>Bacteria</taxon>
        <taxon>Bacillati</taxon>
        <taxon>Actinomycetota</taxon>
        <taxon>Actinomycetes</taxon>
        <taxon>Micromonosporales</taxon>
        <taxon>Micromonosporaceae</taxon>
        <taxon>Phytomonospora</taxon>
    </lineage>
</organism>
<keyword evidence="12" id="KW-0472">Membrane</keyword>
<evidence type="ECO:0000256" key="6">
    <source>
        <dbReference type="ARBA" id="ARBA00022777"/>
    </source>
</evidence>
<dbReference type="EC" id="2.7.11.1" evidence="1"/>
<dbReference type="Gene3D" id="3.30.200.20">
    <property type="entry name" value="Phosphorylase Kinase, domain 1"/>
    <property type="match status" value="1"/>
</dbReference>
<dbReference type="PROSITE" id="PS00108">
    <property type="entry name" value="PROTEIN_KINASE_ST"/>
    <property type="match status" value="1"/>
</dbReference>
<feature type="compositionally biased region" description="Low complexity" evidence="11">
    <location>
        <begin position="385"/>
        <end position="429"/>
    </location>
</feature>
<dbReference type="PROSITE" id="PS00107">
    <property type="entry name" value="PROTEIN_KINASE_ATP"/>
    <property type="match status" value="1"/>
</dbReference>
<accession>A0A841F9S7</accession>
<keyword evidence="12" id="KW-1133">Transmembrane helix</keyword>
<dbReference type="SMART" id="SM00740">
    <property type="entry name" value="PASTA"/>
    <property type="match status" value="1"/>
</dbReference>
<evidence type="ECO:0000313" key="16">
    <source>
        <dbReference type="Proteomes" id="UP000548476"/>
    </source>
</evidence>
<feature type="region of interest" description="Disordered" evidence="11">
    <location>
        <begin position="349"/>
        <end position="474"/>
    </location>
</feature>
<evidence type="ECO:0000259" key="13">
    <source>
        <dbReference type="PROSITE" id="PS50011"/>
    </source>
</evidence>
<dbReference type="InterPro" id="IPR008271">
    <property type="entry name" value="Ser/Thr_kinase_AS"/>
</dbReference>
<dbReference type="GO" id="GO:0005524">
    <property type="term" value="F:ATP binding"/>
    <property type="evidence" value="ECO:0007669"/>
    <property type="project" value="UniProtKB-UniRule"/>
</dbReference>
<dbReference type="CDD" id="cd06577">
    <property type="entry name" value="PASTA_pknB"/>
    <property type="match status" value="1"/>
</dbReference>
<dbReference type="SUPFAM" id="SSF56112">
    <property type="entry name" value="Protein kinase-like (PK-like)"/>
    <property type="match status" value="1"/>
</dbReference>
<dbReference type="InterPro" id="IPR000719">
    <property type="entry name" value="Prot_kinase_dom"/>
</dbReference>
<dbReference type="AlphaFoldDB" id="A0A841F9S7"/>
<evidence type="ECO:0000256" key="12">
    <source>
        <dbReference type="SAM" id="Phobius"/>
    </source>
</evidence>
<dbReference type="CDD" id="cd14014">
    <property type="entry name" value="STKc_PknB_like"/>
    <property type="match status" value="1"/>
</dbReference>
<dbReference type="EMBL" id="JACHGT010000002">
    <property type="protein sequence ID" value="MBB6033006.1"/>
    <property type="molecule type" value="Genomic_DNA"/>
</dbReference>
<dbReference type="PROSITE" id="PS51178">
    <property type="entry name" value="PASTA"/>
    <property type="match status" value="1"/>
</dbReference>
<feature type="binding site" evidence="10">
    <location>
        <position position="41"/>
    </location>
    <ligand>
        <name>ATP</name>
        <dbReference type="ChEBI" id="CHEBI:30616"/>
    </ligand>
</feature>
<keyword evidence="2" id="KW-0723">Serine/threonine-protein kinase</keyword>
<dbReference type="Pfam" id="PF00069">
    <property type="entry name" value="Pkinase"/>
    <property type="match status" value="1"/>
</dbReference>
<feature type="domain" description="PASTA" evidence="14">
    <location>
        <begin position="420"/>
        <end position="483"/>
    </location>
</feature>
<evidence type="ECO:0000256" key="4">
    <source>
        <dbReference type="ARBA" id="ARBA00022737"/>
    </source>
</evidence>
<proteinExistence type="predicted"/>
<dbReference type="PANTHER" id="PTHR43289">
    <property type="entry name" value="MITOGEN-ACTIVATED PROTEIN KINASE KINASE KINASE 20-RELATED"/>
    <property type="match status" value="1"/>
</dbReference>
<feature type="transmembrane region" description="Helical" evidence="12">
    <location>
        <begin position="325"/>
        <end position="345"/>
    </location>
</feature>
<evidence type="ECO:0000256" key="1">
    <source>
        <dbReference type="ARBA" id="ARBA00012513"/>
    </source>
</evidence>
<dbReference type="PROSITE" id="PS50011">
    <property type="entry name" value="PROTEIN_KINASE_DOM"/>
    <property type="match status" value="1"/>
</dbReference>
<dbReference type="InterPro" id="IPR011009">
    <property type="entry name" value="Kinase-like_dom_sf"/>
</dbReference>
<keyword evidence="3 15" id="KW-0808">Transferase</keyword>
<feature type="region of interest" description="Disordered" evidence="11">
    <location>
        <begin position="258"/>
        <end position="320"/>
    </location>
</feature>
<keyword evidence="6 15" id="KW-0418">Kinase</keyword>
<sequence>MLRPGDVLGERYRLTGRVGGGGMGDVWAAVDLTLGRKVAVKVLLARYADEADFRERFRREARAIASLESPGIVDVYDYDECRLPGGDAVSYLIMQFIEGDPLSRRLGSWGRLHVADAMRLVAQAAEALHVAHEAGIIHRDIKPGNMLVRPDGRLVLVDFGIARDPSAATLTATGAVLGTATYMSPEQASGLRATAASDIYSLGVVAHQALSGEPPFTADTPFVVASMHVRQPPPPLPADIPEPVREFVATCLAKEPSHRWPNAGQMSRAARRLADRPNQTVPMPTAVIATGGDRRPQASRPVRPAAPEREPRPGAHRRDRRRRQWIAGIVVGVMVLLAAAATAVAGELWGQDTPTDTGGGIGRHLDEQQPIDAHVPPGGDTGPGPESSASADPSAPASEVPSASSVPSSSTPSPSPSSSDPSKPVPSVVGMTEDQARRTLGDEGFVPEVAYTGEGTPCTVSEQDPGSQDPMPPGTTVRITVQRTAEACVS</sequence>
<evidence type="ECO:0000256" key="10">
    <source>
        <dbReference type="PROSITE-ProRule" id="PRU10141"/>
    </source>
</evidence>
<evidence type="ECO:0000256" key="2">
    <source>
        <dbReference type="ARBA" id="ARBA00022527"/>
    </source>
</evidence>
<dbReference type="InterPro" id="IPR005543">
    <property type="entry name" value="PASTA_dom"/>
</dbReference>
<evidence type="ECO:0000313" key="15">
    <source>
        <dbReference type="EMBL" id="MBB6033006.1"/>
    </source>
</evidence>
<keyword evidence="5 10" id="KW-0547">Nucleotide-binding</keyword>
<dbReference type="Gene3D" id="1.10.510.10">
    <property type="entry name" value="Transferase(Phosphotransferase) domain 1"/>
    <property type="match status" value="1"/>
</dbReference>
<dbReference type="Pfam" id="PF03793">
    <property type="entry name" value="PASTA"/>
    <property type="match status" value="1"/>
</dbReference>
<evidence type="ECO:0000259" key="14">
    <source>
        <dbReference type="PROSITE" id="PS51178"/>
    </source>
</evidence>
<protein>
    <recommendedName>
        <fullName evidence="1">non-specific serine/threonine protein kinase</fullName>
        <ecNumber evidence="1">2.7.11.1</ecNumber>
    </recommendedName>
</protein>
<evidence type="ECO:0000256" key="7">
    <source>
        <dbReference type="ARBA" id="ARBA00022840"/>
    </source>
</evidence>
<keyword evidence="16" id="KW-1185">Reference proteome</keyword>
<name>A0A841F9S7_9ACTN</name>
<dbReference type="SMART" id="SM00220">
    <property type="entry name" value="S_TKc"/>
    <property type="match status" value="1"/>
</dbReference>
<dbReference type="RefSeq" id="WP_184785926.1">
    <property type="nucleotide sequence ID" value="NZ_BONT01000020.1"/>
</dbReference>
<dbReference type="GO" id="GO:0004674">
    <property type="term" value="F:protein serine/threonine kinase activity"/>
    <property type="evidence" value="ECO:0007669"/>
    <property type="project" value="UniProtKB-KW"/>
</dbReference>
<evidence type="ECO:0000256" key="3">
    <source>
        <dbReference type="ARBA" id="ARBA00022679"/>
    </source>
</evidence>
<gene>
    <name evidence="15" type="ORF">HNR73_000853</name>
</gene>
<comment type="catalytic activity">
    <reaction evidence="9">
        <text>L-seryl-[protein] + ATP = O-phospho-L-seryl-[protein] + ADP + H(+)</text>
        <dbReference type="Rhea" id="RHEA:17989"/>
        <dbReference type="Rhea" id="RHEA-COMP:9863"/>
        <dbReference type="Rhea" id="RHEA-COMP:11604"/>
        <dbReference type="ChEBI" id="CHEBI:15378"/>
        <dbReference type="ChEBI" id="CHEBI:29999"/>
        <dbReference type="ChEBI" id="CHEBI:30616"/>
        <dbReference type="ChEBI" id="CHEBI:83421"/>
        <dbReference type="ChEBI" id="CHEBI:456216"/>
        <dbReference type="EC" id="2.7.11.1"/>
    </reaction>
</comment>
<comment type="caution">
    <text evidence="15">The sequence shown here is derived from an EMBL/GenBank/DDBJ whole genome shotgun (WGS) entry which is preliminary data.</text>
</comment>
<comment type="catalytic activity">
    <reaction evidence="8">
        <text>L-threonyl-[protein] + ATP = O-phospho-L-threonyl-[protein] + ADP + H(+)</text>
        <dbReference type="Rhea" id="RHEA:46608"/>
        <dbReference type="Rhea" id="RHEA-COMP:11060"/>
        <dbReference type="Rhea" id="RHEA-COMP:11605"/>
        <dbReference type="ChEBI" id="CHEBI:15378"/>
        <dbReference type="ChEBI" id="CHEBI:30013"/>
        <dbReference type="ChEBI" id="CHEBI:30616"/>
        <dbReference type="ChEBI" id="CHEBI:61977"/>
        <dbReference type="ChEBI" id="CHEBI:456216"/>
        <dbReference type="EC" id="2.7.11.1"/>
    </reaction>
</comment>
<feature type="domain" description="Protein kinase" evidence="13">
    <location>
        <begin position="12"/>
        <end position="273"/>
    </location>
</feature>